<dbReference type="SUPFAM" id="SSF56796">
    <property type="entry name" value="Dehydroquinate synthase-like"/>
    <property type="match status" value="1"/>
</dbReference>
<dbReference type="Gene3D" id="1.20.1090.10">
    <property type="entry name" value="Dehydroquinate synthase-like - alpha domain"/>
    <property type="match status" value="1"/>
</dbReference>
<evidence type="ECO:0000259" key="2">
    <source>
        <dbReference type="Pfam" id="PF00465"/>
    </source>
</evidence>
<evidence type="ECO:0000256" key="1">
    <source>
        <dbReference type="ARBA" id="ARBA00023002"/>
    </source>
</evidence>
<dbReference type="InterPro" id="IPR001670">
    <property type="entry name" value="ADH_Fe/GldA"/>
</dbReference>
<dbReference type="Proteomes" id="UP000624244">
    <property type="component" value="Unassembled WGS sequence"/>
</dbReference>
<dbReference type="Gene3D" id="3.40.50.1970">
    <property type="match status" value="1"/>
</dbReference>
<gene>
    <name evidence="3" type="ORF">GGP41_008917</name>
</gene>
<keyword evidence="1" id="KW-0560">Oxidoreductase</keyword>
<dbReference type="GO" id="GO:0004022">
    <property type="term" value="F:alcohol dehydrogenase (NAD+) activity"/>
    <property type="evidence" value="ECO:0007669"/>
    <property type="project" value="TreeGrafter"/>
</dbReference>
<evidence type="ECO:0000313" key="4">
    <source>
        <dbReference type="Proteomes" id="UP000624244"/>
    </source>
</evidence>
<accession>A0A8H6DS08</accession>
<reference evidence="3" key="1">
    <citation type="submission" date="2019-11" db="EMBL/GenBank/DDBJ databases">
        <title>Bipolaris sorokiniana Genome sequencing.</title>
        <authorList>
            <person name="Wang H."/>
        </authorList>
    </citation>
    <scope>NUCLEOTIDE SEQUENCE</scope>
</reference>
<dbReference type="PANTHER" id="PTHR11496:SF107">
    <property type="entry name" value="ALCOHOL DEHYDROGENASE, PUTATIVE (AFU_ORTHOLOGUE AFUA_1G06800)-RELATED"/>
    <property type="match status" value="1"/>
</dbReference>
<dbReference type="PANTHER" id="PTHR11496">
    <property type="entry name" value="ALCOHOL DEHYDROGENASE"/>
    <property type="match status" value="1"/>
</dbReference>
<dbReference type="GO" id="GO:0046872">
    <property type="term" value="F:metal ion binding"/>
    <property type="evidence" value="ECO:0007669"/>
    <property type="project" value="InterPro"/>
</dbReference>
<feature type="domain" description="Alcohol dehydrogenase iron-type/glycerol dehydrogenase GldA" evidence="2">
    <location>
        <begin position="59"/>
        <end position="178"/>
    </location>
</feature>
<sequence length="299" mass="32610">MQGYQEHHSHPAYLRKRKPHISNSLPFYKACAYYADVFGSLRTYVVVYKSISSTKIAGIRYGITSHLPWEDVFELTEAIQAADADLIITLGSFITDAVKLARLFVPNNVSTLSGADKLFAKIRAGEFVEPATIPVINVTTTLSRSEFTCAGGATDSKSGHKLVTMYKSMYADVVILDPSLSGGTPRKVWLSTGVRAIDHFIEGLYGNAAALFINMHEKLGIEVDKDIENVIIRALGNLLTSLLSTKHNCDDENARLRAFMSVQECHRAGFKGIGASHGIGHQLSPLGVGHGETSFIILP</sequence>
<name>A0A8H6DS08_COCSA</name>
<dbReference type="Pfam" id="PF00465">
    <property type="entry name" value="Fe-ADH"/>
    <property type="match status" value="1"/>
</dbReference>
<protein>
    <recommendedName>
        <fullName evidence="2">Alcohol dehydrogenase iron-type/glycerol dehydrogenase GldA domain-containing protein</fullName>
    </recommendedName>
</protein>
<dbReference type="EMBL" id="WNKQ01000028">
    <property type="protein sequence ID" value="KAF5844155.1"/>
    <property type="molecule type" value="Genomic_DNA"/>
</dbReference>
<organism evidence="3 4">
    <name type="scientific">Cochliobolus sativus</name>
    <name type="common">Common root rot and spot blotch fungus</name>
    <name type="synonym">Bipolaris sorokiniana</name>
    <dbReference type="NCBI Taxonomy" id="45130"/>
    <lineage>
        <taxon>Eukaryota</taxon>
        <taxon>Fungi</taxon>
        <taxon>Dikarya</taxon>
        <taxon>Ascomycota</taxon>
        <taxon>Pezizomycotina</taxon>
        <taxon>Dothideomycetes</taxon>
        <taxon>Pleosporomycetidae</taxon>
        <taxon>Pleosporales</taxon>
        <taxon>Pleosporineae</taxon>
        <taxon>Pleosporaceae</taxon>
        <taxon>Bipolaris</taxon>
    </lineage>
</organism>
<dbReference type="GO" id="GO:0005739">
    <property type="term" value="C:mitochondrion"/>
    <property type="evidence" value="ECO:0007669"/>
    <property type="project" value="TreeGrafter"/>
</dbReference>
<dbReference type="InterPro" id="IPR039697">
    <property type="entry name" value="Alcohol_dehydrogenase_Fe"/>
</dbReference>
<comment type="caution">
    <text evidence="3">The sequence shown here is derived from an EMBL/GenBank/DDBJ whole genome shotgun (WGS) entry which is preliminary data.</text>
</comment>
<dbReference type="AlphaFoldDB" id="A0A8H6DS08"/>
<proteinExistence type="predicted"/>
<evidence type="ECO:0000313" key="3">
    <source>
        <dbReference type="EMBL" id="KAF5844155.1"/>
    </source>
</evidence>